<dbReference type="AlphaFoldDB" id="V6KX47"/>
<organism evidence="1 2">
    <name type="scientific">Streptomyces roseochromogenus subsp. oscitans DS 12.976</name>
    <dbReference type="NCBI Taxonomy" id="1352936"/>
    <lineage>
        <taxon>Bacteria</taxon>
        <taxon>Bacillati</taxon>
        <taxon>Actinomycetota</taxon>
        <taxon>Actinomycetes</taxon>
        <taxon>Kitasatosporales</taxon>
        <taxon>Streptomycetaceae</taxon>
        <taxon>Streptomyces</taxon>
    </lineage>
</organism>
<accession>V6KX47</accession>
<dbReference type="EMBL" id="AWQX01000006">
    <property type="protein sequence ID" value="EST36682.1"/>
    <property type="molecule type" value="Genomic_DNA"/>
</dbReference>
<dbReference type="HOGENOM" id="CLU_3391685_0_0_11"/>
<gene>
    <name evidence="1" type="ORF">M878_00885</name>
</gene>
<comment type="caution">
    <text evidence="1">The sequence shown here is derived from an EMBL/GenBank/DDBJ whole genome shotgun (WGS) entry which is preliminary data.</text>
</comment>
<sequence length="32" mass="3487">MELELSVAVDTEAKSGGKARFRDVPAGLARRR</sequence>
<name>V6KX47_STRRC</name>
<keyword evidence="2" id="KW-1185">Reference proteome</keyword>
<reference evidence="1 2" key="1">
    <citation type="journal article" date="2014" name="Genome Announc.">
        <title>Draft Genome Sequence of Streptomyces roseochromogenes subsp. oscitans DS 12.976, Producer of the Aminocoumarin Antibiotic Clorobiocin.</title>
        <authorList>
            <person name="Ruckert C."/>
            <person name="Kalinowski J."/>
            <person name="Heide L."/>
            <person name="Apel A.K."/>
        </authorList>
    </citation>
    <scope>NUCLEOTIDE SEQUENCE [LARGE SCALE GENOMIC DNA]</scope>
    <source>
        <strain evidence="1 2">DS 12.976</strain>
    </source>
</reference>
<proteinExistence type="predicted"/>
<evidence type="ECO:0000313" key="2">
    <source>
        <dbReference type="Proteomes" id="UP000017984"/>
    </source>
</evidence>
<dbReference type="STRING" id="1352936.M878_00885"/>
<protein>
    <submittedName>
        <fullName evidence="1">Uncharacterized protein</fullName>
    </submittedName>
</protein>
<evidence type="ECO:0000313" key="1">
    <source>
        <dbReference type="EMBL" id="EST36682.1"/>
    </source>
</evidence>
<dbReference type="Proteomes" id="UP000017984">
    <property type="component" value="Chromosome"/>
</dbReference>